<proteinExistence type="predicted"/>
<dbReference type="Proteomes" id="UP000499080">
    <property type="component" value="Unassembled WGS sequence"/>
</dbReference>
<gene>
    <name evidence="1" type="ORF">AVEN_268982_1</name>
</gene>
<dbReference type="EMBL" id="BGPR01001974">
    <property type="protein sequence ID" value="GBM65352.1"/>
    <property type="molecule type" value="Genomic_DNA"/>
</dbReference>
<reference evidence="1 2" key="1">
    <citation type="journal article" date="2019" name="Sci. Rep.">
        <title>Orb-weaving spider Araneus ventricosus genome elucidates the spidroin gene catalogue.</title>
        <authorList>
            <person name="Kono N."/>
            <person name="Nakamura H."/>
            <person name="Ohtoshi R."/>
            <person name="Moran D.A.P."/>
            <person name="Shinohara A."/>
            <person name="Yoshida Y."/>
            <person name="Fujiwara M."/>
            <person name="Mori M."/>
            <person name="Tomita M."/>
            <person name="Arakawa K."/>
        </authorList>
    </citation>
    <scope>NUCLEOTIDE SEQUENCE [LARGE SCALE GENOMIC DNA]</scope>
</reference>
<accession>A0A4Y2HJ35</accession>
<evidence type="ECO:0000313" key="1">
    <source>
        <dbReference type="EMBL" id="GBM65352.1"/>
    </source>
</evidence>
<evidence type="ECO:0000313" key="2">
    <source>
        <dbReference type="Proteomes" id="UP000499080"/>
    </source>
</evidence>
<name>A0A4Y2HJ35_ARAVE</name>
<sequence length="105" mass="12243">MSYSCIHLPGFKRGYLYYQRYADVTFTALCYLFIFMDTPKHSPWCTKFSKVRINPAFSGLTKSTDRNPIQHIWDYLGKLIVGTPRSLQRTLQGAENAFLQKQELI</sequence>
<keyword evidence="2" id="KW-1185">Reference proteome</keyword>
<dbReference type="AlphaFoldDB" id="A0A4Y2HJ35"/>
<organism evidence="1 2">
    <name type="scientific">Araneus ventricosus</name>
    <name type="common">Orbweaver spider</name>
    <name type="synonym">Epeira ventricosa</name>
    <dbReference type="NCBI Taxonomy" id="182803"/>
    <lineage>
        <taxon>Eukaryota</taxon>
        <taxon>Metazoa</taxon>
        <taxon>Ecdysozoa</taxon>
        <taxon>Arthropoda</taxon>
        <taxon>Chelicerata</taxon>
        <taxon>Arachnida</taxon>
        <taxon>Araneae</taxon>
        <taxon>Araneomorphae</taxon>
        <taxon>Entelegynae</taxon>
        <taxon>Araneoidea</taxon>
        <taxon>Araneidae</taxon>
        <taxon>Araneus</taxon>
    </lineage>
</organism>
<protein>
    <submittedName>
        <fullName evidence="1">Uncharacterized protein</fullName>
    </submittedName>
</protein>
<comment type="caution">
    <text evidence="1">The sequence shown here is derived from an EMBL/GenBank/DDBJ whole genome shotgun (WGS) entry which is preliminary data.</text>
</comment>